<proteinExistence type="predicted"/>
<dbReference type="STRING" id="1385699.A7A78_06320"/>
<gene>
    <name evidence="1" type="ORF">A7A78_06320</name>
</gene>
<evidence type="ECO:0000313" key="1">
    <source>
        <dbReference type="EMBL" id="OAD90343.1"/>
    </source>
</evidence>
<dbReference type="EMBL" id="LXIE01000048">
    <property type="protein sequence ID" value="OAD90343.1"/>
    <property type="molecule type" value="Genomic_DNA"/>
</dbReference>
<protein>
    <submittedName>
        <fullName evidence="1">Uncharacterized protein</fullName>
    </submittedName>
</protein>
<comment type="caution">
    <text evidence="1">The sequence shown here is derived from an EMBL/GenBank/DDBJ whole genome shotgun (WGS) entry which is preliminary data.</text>
</comment>
<organism evidence="1 2">
    <name type="scientific">Aequorivita soesokkakensis</name>
    <dbReference type="NCBI Taxonomy" id="1385699"/>
    <lineage>
        <taxon>Bacteria</taxon>
        <taxon>Pseudomonadati</taxon>
        <taxon>Bacteroidota</taxon>
        <taxon>Flavobacteriia</taxon>
        <taxon>Flavobacteriales</taxon>
        <taxon>Flavobacteriaceae</taxon>
        <taxon>Aequorivita</taxon>
    </lineage>
</organism>
<sequence length="145" mass="16899">MKKKYIPIMTENLIESIHQNPSGIKSVKINIQDRDYEVTYQLERRIHIKISPAQHLIEKPDFFEITKLPFASIIFRSPQYSLRGKKTALSENLLSNQYTRALLYFPNSKIVCCNNQISYSAEIKKKNSDQLEIIIKYFSSLLATL</sequence>
<reference evidence="1 2" key="1">
    <citation type="submission" date="2016-05" db="EMBL/GenBank/DDBJ databases">
        <title>Genome sequencing of Vitellibacter soesokkakensis RSSK-12.</title>
        <authorList>
            <person name="Thevarajoo S."/>
            <person name="Selvaratnam C."/>
            <person name="Goh K.M."/>
            <person name="Chan K.-G."/>
            <person name="Chong C.S."/>
        </authorList>
    </citation>
    <scope>NUCLEOTIDE SEQUENCE [LARGE SCALE GENOMIC DNA]</scope>
    <source>
        <strain evidence="1 2">RSSK-12</strain>
    </source>
</reference>
<keyword evidence="2" id="KW-1185">Reference proteome</keyword>
<evidence type="ECO:0000313" key="2">
    <source>
        <dbReference type="Proteomes" id="UP000077552"/>
    </source>
</evidence>
<dbReference type="Proteomes" id="UP000077552">
    <property type="component" value="Unassembled WGS sequence"/>
</dbReference>
<accession>A0A1A9LAW5</accession>
<dbReference type="AlphaFoldDB" id="A0A1A9LAW5"/>
<name>A0A1A9LAW5_9FLAO</name>